<evidence type="ECO:0000256" key="9">
    <source>
        <dbReference type="SAM" id="Phobius"/>
    </source>
</evidence>
<reference evidence="11 12" key="1">
    <citation type="journal article" date="2019" name="Commun. Biol.">
        <title>The bagworm genome reveals a unique fibroin gene that provides high tensile strength.</title>
        <authorList>
            <person name="Kono N."/>
            <person name="Nakamura H."/>
            <person name="Ohtoshi R."/>
            <person name="Tomita M."/>
            <person name="Numata K."/>
            <person name="Arakawa K."/>
        </authorList>
    </citation>
    <scope>NUCLEOTIDE SEQUENCE [LARGE SCALE GENOMIC DNA]</scope>
</reference>
<gene>
    <name evidence="11" type="primary">PK1-R</name>
    <name evidence="11" type="ORF">EVAR_57228_1</name>
</gene>
<sequence>MNETDDDIDIELWKTFLEKTMKTSLNMDIFIALVMVVIFIVSIIGNSVTCLVIYYDRTMHTATNFYLLNLSLSDLIVTFGIPMELYYYFHNWRAYIFSPLECKIHWFFVVLLWNNSILTMTTLAVERYVAIWYPLVLSTRPTWKRVLKIIIFLWIVAVTETLAEIMTVDLITTKNLNTCYMVPTRRSRIIFGILAFLTFILPSAIMISVYAMIIVKVNKKRDTKPDKVFNYPRNRSKVNKLIGM</sequence>
<dbReference type="PRINTS" id="PR00237">
    <property type="entry name" value="GPCRRHODOPSN"/>
</dbReference>
<dbReference type="PANTHER" id="PTHR24243">
    <property type="entry name" value="G-PROTEIN COUPLED RECEPTOR"/>
    <property type="match status" value="1"/>
</dbReference>
<evidence type="ECO:0000313" key="11">
    <source>
        <dbReference type="EMBL" id="GBP75490.1"/>
    </source>
</evidence>
<dbReference type="InterPro" id="IPR017452">
    <property type="entry name" value="GPCR_Rhodpsn_7TM"/>
</dbReference>
<dbReference type="PANTHER" id="PTHR24243:SF208">
    <property type="entry name" value="PYROKININ-1 RECEPTOR"/>
    <property type="match status" value="1"/>
</dbReference>
<evidence type="ECO:0000256" key="7">
    <source>
        <dbReference type="ARBA" id="ARBA00023170"/>
    </source>
</evidence>
<dbReference type="OrthoDB" id="5950040at2759"/>
<dbReference type="Proteomes" id="UP000299102">
    <property type="component" value="Unassembled WGS sequence"/>
</dbReference>
<keyword evidence="4 9" id="KW-1133">Transmembrane helix</keyword>
<proteinExistence type="inferred from homology"/>
<dbReference type="SUPFAM" id="SSF81321">
    <property type="entry name" value="Family A G protein-coupled receptor-like"/>
    <property type="match status" value="1"/>
</dbReference>
<comment type="subcellular location">
    <subcellularLocation>
        <location evidence="1">Membrane</location>
        <topology evidence="1">Multi-pass membrane protein</topology>
    </subcellularLocation>
</comment>
<dbReference type="STRING" id="151549.A0A4C1YKA1"/>
<dbReference type="GO" id="GO:0005886">
    <property type="term" value="C:plasma membrane"/>
    <property type="evidence" value="ECO:0007669"/>
    <property type="project" value="TreeGrafter"/>
</dbReference>
<evidence type="ECO:0000256" key="8">
    <source>
        <dbReference type="ARBA" id="ARBA00023224"/>
    </source>
</evidence>
<feature type="transmembrane region" description="Helical" evidence="9">
    <location>
        <begin position="66"/>
        <end position="89"/>
    </location>
</feature>
<dbReference type="InterPro" id="IPR000276">
    <property type="entry name" value="GPCR_Rhodpsn"/>
</dbReference>
<keyword evidence="3 9" id="KW-0812">Transmembrane</keyword>
<organism evidence="11 12">
    <name type="scientific">Eumeta variegata</name>
    <name type="common">Bagworm moth</name>
    <name type="synonym">Eumeta japonica</name>
    <dbReference type="NCBI Taxonomy" id="151549"/>
    <lineage>
        <taxon>Eukaryota</taxon>
        <taxon>Metazoa</taxon>
        <taxon>Ecdysozoa</taxon>
        <taxon>Arthropoda</taxon>
        <taxon>Hexapoda</taxon>
        <taxon>Insecta</taxon>
        <taxon>Pterygota</taxon>
        <taxon>Neoptera</taxon>
        <taxon>Endopterygota</taxon>
        <taxon>Lepidoptera</taxon>
        <taxon>Glossata</taxon>
        <taxon>Ditrysia</taxon>
        <taxon>Tineoidea</taxon>
        <taxon>Psychidae</taxon>
        <taxon>Oiketicinae</taxon>
        <taxon>Eumeta</taxon>
    </lineage>
</organism>
<keyword evidence="5" id="KW-0297">G-protein coupled receptor</keyword>
<dbReference type="Pfam" id="PF00001">
    <property type="entry name" value="7tm_1"/>
    <property type="match status" value="1"/>
</dbReference>
<evidence type="ECO:0000259" key="10">
    <source>
        <dbReference type="PROSITE" id="PS50262"/>
    </source>
</evidence>
<keyword evidence="8" id="KW-0807">Transducer</keyword>
<evidence type="ECO:0000256" key="1">
    <source>
        <dbReference type="ARBA" id="ARBA00004141"/>
    </source>
</evidence>
<dbReference type="EMBL" id="BGZK01001250">
    <property type="protein sequence ID" value="GBP75490.1"/>
    <property type="molecule type" value="Genomic_DNA"/>
</dbReference>
<feature type="transmembrane region" description="Helical" evidence="9">
    <location>
        <begin position="29"/>
        <end position="54"/>
    </location>
</feature>
<feature type="transmembrane region" description="Helical" evidence="9">
    <location>
        <begin position="104"/>
        <end position="125"/>
    </location>
</feature>
<dbReference type="AlphaFoldDB" id="A0A4C1YKA1"/>
<evidence type="ECO:0000313" key="12">
    <source>
        <dbReference type="Proteomes" id="UP000299102"/>
    </source>
</evidence>
<protein>
    <submittedName>
        <fullName evidence="11">Pyrokinin-1 receptor</fullName>
    </submittedName>
</protein>
<dbReference type="PROSITE" id="PS50262">
    <property type="entry name" value="G_PROTEIN_RECEP_F1_2"/>
    <property type="match status" value="1"/>
</dbReference>
<evidence type="ECO:0000256" key="2">
    <source>
        <dbReference type="ARBA" id="ARBA00010663"/>
    </source>
</evidence>
<feature type="domain" description="G-protein coupled receptors family 1 profile" evidence="10">
    <location>
        <begin position="45"/>
        <end position="244"/>
    </location>
</feature>
<accession>A0A4C1YKA1</accession>
<evidence type="ECO:0000256" key="3">
    <source>
        <dbReference type="ARBA" id="ARBA00022692"/>
    </source>
</evidence>
<evidence type="ECO:0000256" key="5">
    <source>
        <dbReference type="ARBA" id="ARBA00023040"/>
    </source>
</evidence>
<evidence type="ECO:0000256" key="6">
    <source>
        <dbReference type="ARBA" id="ARBA00023136"/>
    </source>
</evidence>
<keyword evidence="7 11" id="KW-0675">Receptor</keyword>
<dbReference type="GO" id="GO:0008188">
    <property type="term" value="F:neuropeptide receptor activity"/>
    <property type="evidence" value="ECO:0007669"/>
    <property type="project" value="TreeGrafter"/>
</dbReference>
<evidence type="ECO:0000256" key="4">
    <source>
        <dbReference type="ARBA" id="ARBA00022989"/>
    </source>
</evidence>
<name>A0A4C1YKA1_EUMVA</name>
<feature type="transmembrane region" description="Helical" evidence="9">
    <location>
        <begin position="188"/>
        <end position="215"/>
    </location>
</feature>
<comment type="caution">
    <text evidence="11">The sequence shown here is derived from an EMBL/GenBank/DDBJ whole genome shotgun (WGS) entry which is preliminary data.</text>
</comment>
<feature type="transmembrane region" description="Helical" evidence="9">
    <location>
        <begin position="146"/>
        <end position="168"/>
    </location>
</feature>
<comment type="similarity">
    <text evidence="2">Belongs to the G-protein coupled receptor 1 family.</text>
</comment>
<keyword evidence="6 9" id="KW-0472">Membrane</keyword>
<dbReference type="Gene3D" id="1.20.1070.10">
    <property type="entry name" value="Rhodopsin 7-helix transmembrane proteins"/>
    <property type="match status" value="1"/>
</dbReference>
<keyword evidence="12" id="KW-1185">Reference proteome</keyword>